<dbReference type="EMBL" id="LT629802">
    <property type="protein sequence ID" value="SDU89191.1"/>
    <property type="molecule type" value="Genomic_DNA"/>
</dbReference>
<comment type="similarity">
    <text evidence="2 7">Belongs to the GMC oxidoreductase family.</text>
</comment>
<keyword evidence="5" id="KW-0560">Oxidoreductase</keyword>
<dbReference type="SUPFAM" id="SSF51905">
    <property type="entry name" value="FAD/NAD(P)-binding domain"/>
    <property type="match status" value="1"/>
</dbReference>
<feature type="binding site" evidence="6">
    <location>
        <position position="79"/>
    </location>
    <ligand>
        <name>FAD</name>
        <dbReference type="ChEBI" id="CHEBI:57692"/>
    </ligand>
</feature>
<organism evidence="10 11">
    <name type="scientific">Pseudomonas mucidolens</name>
    <dbReference type="NCBI Taxonomy" id="46679"/>
    <lineage>
        <taxon>Bacteria</taxon>
        <taxon>Pseudomonadati</taxon>
        <taxon>Pseudomonadota</taxon>
        <taxon>Gammaproteobacteria</taxon>
        <taxon>Pseudomonadales</taxon>
        <taxon>Pseudomonadaceae</taxon>
        <taxon>Pseudomonas</taxon>
    </lineage>
</organism>
<reference evidence="11" key="1">
    <citation type="submission" date="2016-10" db="EMBL/GenBank/DDBJ databases">
        <authorList>
            <person name="Varghese N."/>
            <person name="Submissions S."/>
        </authorList>
    </citation>
    <scope>NUCLEOTIDE SEQUENCE [LARGE SCALE GENOMIC DNA]</scope>
    <source>
        <strain evidence="11">LMG 2223</strain>
    </source>
</reference>
<dbReference type="PIRSF" id="PIRSF000137">
    <property type="entry name" value="Alcohol_oxidase"/>
    <property type="match status" value="1"/>
</dbReference>
<gene>
    <name evidence="10" type="ORF">SAMN05216202_1177</name>
</gene>
<dbReference type="InterPro" id="IPR000172">
    <property type="entry name" value="GMC_OxRdtase_N"/>
</dbReference>
<dbReference type="PROSITE" id="PS00623">
    <property type="entry name" value="GMC_OXRED_1"/>
    <property type="match status" value="1"/>
</dbReference>
<evidence type="ECO:0000256" key="2">
    <source>
        <dbReference type="ARBA" id="ARBA00010790"/>
    </source>
</evidence>
<evidence type="ECO:0000256" key="7">
    <source>
        <dbReference type="RuleBase" id="RU003968"/>
    </source>
</evidence>
<feature type="domain" description="Glucose-methanol-choline oxidoreductase N-terminal" evidence="9">
    <location>
        <begin position="249"/>
        <end position="263"/>
    </location>
</feature>
<sequence length="552" mass="60054">MHDYVVIGGGSAGCALTGRLIEAGASVLLIEAGPRDTHPLIHIPAGFTRLLSSPLLSRHQTEPQTAMDGRQRILPQGRVLGGGSSVNALIYIRGQHEDYDDWASAGCEGWSYREVLPYFKRAEDNERFDNGYHATGGPLGVSDLKQVCELSRGFVRAAQQAGIPFTPDFNGERQNGVGFNQITARNNRRCSAAVAYLRVAQKSDRLTVVTDATVQRILIEGDQAVGVEYLHNGQRVQARGSKEVILSAGAIQSPKLLMLSGIGRAEELQRHGIPLLHELPGVGQNLQDHAEVGTIAYCHGKYGYYGQDNAFNTVKNGLQYLLFGSGPVSSNVTEACAFVNTDHAQERPNAQMHFVPIVFFDLDQDTIKKPGATINTCVLRPMSRGEIRLSDNKADTPPRIDPRYFAHPEDRRVAIKGLNLSREILAQPAMRAYTGEEVFPGLSVRSDEALLSYINQRAKTVYHPVGTCKMGDDEMAVVDPQLRVRGVRNLRVVDASIMPNLISGNTNAPSIMIGEKAADMILGRAALPASATLYERGISPCPSAVKPESSYT</sequence>
<evidence type="ECO:0000256" key="5">
    <source>
        <dbReference type="ARBA" id="ARBA00023002"/>
    </source>
</evidence>
<name>A0A1H2M8F0_9PSED</name>
<proteinExistence type="inferred from homology"/>
<dbReference type="Pfam" id="PF00732">
    <property type="entry name" value="GMC_oxred_N"/>
    <property type="match status" value="1"/>
</dbReference>
<dbReference type="InterPro" id="IPR007867">
    <property type="entry name" value="GMC_OxRtase_C"/>
</dbReference>
<dbReference type="GO" id="GO:0016614">
    <property type="term" value="F:oxidoreductase activity, acting on CH-OH group of donors"/>
    <property type="evidence" value="ECO:0007669"/>
    <property type="project" value="InterPro"/>
</dbReference>
<dbReference type="STRING" id="46679.SAMN05216202_1177"/>
<keyword evidence="4 6" id="KW-0274">FAD</keyword>
<evidence type="ECO:0000259" key="8">
    <source>
        <dbReference type="PROSITE" id="PS00623"/>
    </source>
</evidence>
<dbReference type="PANTHER" id="PTHR11552:SF147">
    <property type="entry name" value="CHOLINE DEHYDROGENASE, MITOCHONDRIAL"/>
    <property type="match status" value="1"/>
</dbReference>
<keyword evidence="11" id="KW-1185">Reference proteome</keyword>
<dbReference type="Pfam" id="PF05199">
    <property type="entry name" value="GMC_oxred_C"/>
    <property type="match status" value="1"/>
</dbReference>
<evidence type="ECO:0000256" key="6">
    <source>
        <dbReference type="PIRSR" id="PIRSR000137-2"/>
    </source>
</evidence>
<evidence type="ECO:0000256" key="1">
    <source>
        <dbReference type="ARBA" id="ARBA00001974"/>
    </source>
</evidence>
<keyword evidence="3 7" id="KW-0285">Flavoprotein</keyword>
<evidence type="ECO:0000256" key="4">
    <source>
        <dbReference type="ARBA" id="ARBA00022827"/>
    </source>
</evidence>
<comment type="cofactor">
    <cofactor evidence="1 6">
        <name>FAD</name>
        <dbReference type="ChEBI" id="CHEBI:57692"/>
    </cofactor>
</comment>
<dbReference type="Proteomes" id="UP000198600">
    <property type="component" value="Chromosome I"/>
</dbReference>
<evidence type="ECO:0000313" key="10">
    <source>
        <dbReference type="EMBL" id="SDU89191.1"/>
    </source>
</evidence>
<dbReference type="Gene3D" id="3.30.560.10">
    <property type="entry name" value="Glucose Oxidase, domain 3"/>
    <property type="match status" value="1"/>
</dbReference>
<dbReference type="InterPro" id="IPR036188">
    <property type="entry name" value="FAD/NAD-bd_sf"/>
</dbReference>
<dbReference type="AlphaFoldDB" id="A0A1H2M8F0"/>
<dbReference type="PROSITE" id="PS00624">
    <property type="entry name" value="GMC_OXRED_2"/>
    <property type="match status" value="1"/>
</dbReference>
<feature type="binding site" evidence="6">
    <location>
        <position position="214"/>
    </location>
    <ligand>
        <name>FAD</name>
        <dbReference type="ChEBI" id="CHEBI:57692"/>
    </ligand>
</feature>
<dbReference type="InterPro" id="IPR012132">
    <property type="entry name" value="GMC_OxRdtase"/>
</dbReference>
<dbReference type="SUPFAM" id="SSF54373">
    <property type="entry name" value="FAD-linked reductases, C-terminal domain"/>
    <property type="match status" value="1"/>
</dbReference>
<dbReference type="OrthoDB" id="9785276at2"/>
<dbReference type="GO" id="GO:0050660">
    <property type="term" value="F:flavin adenine dinucleotide binding"/>
    <property type="evidence" value="ECO:0007669"/>
    <property type="project" value="InterPro"/>
</dbReference>
<protein>
    <submittedName>
        <fullName evidence="10">Choline dehydrogenase</fullName>
    </submittedName>
</protein>
<dbReference type="RefSeq" id="WP_084377487.1">
    <property type="nucleotide sequence ID" value="NZ_LS483433.1"/>
</dbReference>
<accession>A0A1H2M8F0</accession>
<evidence type="ECO:0000259" key="9">
    <source>
        <dbReference type="PROSITE" id="PS00624"/>
    </source>
</evidence>
<dbReference type="Gene3D" id="3.50.50.60">
    <property type="entry name" value="FAD/NAD(P)-binding domain"/>
    <property type="match status" value="1"/>
</dbReference>
<dbReference type="PANTHER" id="PTHR11552">
    <property type="entry name" value="GLUCOSE-METHANOL-CHOLINE GMC OXIDOREDUCTASE"/>
    <property type="match status" value="1"/>
</dbReference>
<evidence type="ECO:0000313" key="11">
    <source>
        <dbReference type="Proteomes" id="UP000198600"/>
    </source>
</evidence>
<feature type="domain" description="Glucose-methanol-choline oxidoreductase N-terminal" evidence="8">
    <location>
        <begin position="77"/>
        <end position="100"/>
    </location>
</feature>
<evidence type="ECO:0000256" key="3">
    <source>
        <dbReference type="ARBA" id="ARBA00022630"/>
    </source>
</evidence>